<evidence type="ECO:0000313" key="2">
    <source>
        <dbReference type="Proteomes" id="UP000568751"/>
    </source>
</evidence>
<accession>A0A853EZR7</accession>
<gene>
    <name evidence="1" type="ORF">H0A76_04090</name>
</gene>
<name>A0A853EZR7_9GAMM</name>
<organism evidence="1 2">
    <name type="scientific">Candidatus Thiodubiliella endoseptemdiera</name>
    <dbReference type="NCBI Taxonomy" id="2738886"/>
    <lineage>
        <taxon>Bacteria</taxon>
        <taxon>Pseudomonadati</taxon>
        <taxon>Pseudomonadota</taxon>
        <taxon>Gammaproteobacteria</taxon>
        <taxon>Candidatus Pseudothioglobaceae</taxon>
        <taxon>Candidatus Thiodubiliella</taxon>
    </lineage>
</organism>
<evidence type="ECO:0000313" key="1">
    <source>
        <dbReference type="EMBL" id="NYT27133.1"/>
    </source>
</evidence>
<comment type="caution">
    <text evidence="1">The sequence shown here is derived from an EMBL/GenBank/DDBJ whole genome shotgun (WGS) entry which is preliminary data.</text>
</comment>
<dbReference type="EMBL" id="JACCHT010000001">
    <property type="protein sequence ID" value="NYT27133.1"/>
    <property type="molecule type" value="Genomic_DNA"/>
</dbReference>
<proteinExistence type="predicted"/>
<reference evidence="1 2" key="1">
    <citation type="submission" date="2020-05" db="EMBL/GenBank/DDBJ databases">
        <title>Horizontal transmission and recombination maintain forever young bacterial symbiont genomes.</title>
        <authorList>
            <person name="Russell S.L."/>
            <person name="Pepper-Tunick E."/>
            <person name="Svedberg J."/>
            <person name="Byrne A."/>
            <person name="Ruelas Castillo J."/>
            <person name="Vollmers C."/>
            <person name="Beinart R.A."/>
            <person name="Corbett-Detig R."/>
        </authorList>
    </citation>
    <scope>NUCLEOTIDE SEQUENCE [LARGE SCALE GENOMIC DNA]</scope>
    <source>
        <strain evidence="1">455</strain>
    </source>
</reference>
<dbReference type="Proteomes" id="UP000568751">
    <property type="component" value="Unassembled WGS sequence"/>
</dbReference>
<sequence>MEYIRIKEIDDNFKELASTELQALSKLWVNKKEQLKDSDEYNQFLKKCKENGR</sequence>
<protein>
    <submittedName>
        <fullName evidence="1">Uncharacterized protein</fullName>
    </submittedName>
</protein>
<dbReference type="AlphaFoldDB" id="A0A853EZR7"/>